<comment type="caution">
    <text evidence="1">The sequence shown here is derived from an EMBL/GenBank/DDBJ whole genome shotgun (WGS) entry which is preliminary data.</text>
</comment>
<name>A0ACC2WWM4_9TREE</name>
<evidence type="ECO:0000313" key="1">
    <source>
        <dbReference type="EMBL" id="KAJ9115211.1"/>
    </source>
</evidence>
<protein>
    <submittedName>
        <fullName evidence="1">Uncharacterized protein</fullName>
    </submittedName>
</protein>
<proteinExistence type="predicted"/>
<sequence length="1199" mass="136357">MSAPSFSSFPERPKPAKAAPEPWQQGGLDASSSSKTAPTFSSFPERPTTSKKHDDKNRHRERVRSRSPDKDDERRKHKSDRHAREREHGHKSRKSRKDNEGDGEKDRVRRYEKEQGEERRRRKHRRTDDEGGTRKAKERRTEDEVRDVKPDKETGMEKSFYVDRTGDEGNIRYGGIEAGKIPKYTTRGYGKVVGLPEQYSVARIGKWKHGEEKGIVITDKTLHVGDRVPTLLKPIPDQTFRITSRNRKGDNRAIADQYQYIPLGNGKGEGSSAKPRAERPISDFLLGGDDGLADEPADEVPVEEDSDESDDLDEQETPEQLRRRRVIEFERHLDDHPGDIQQWIAYSSMHLEDFAPGRTKGALGLLADAAATGDPKLLKGKTGAYDVALAILERAIKVLPANAYSPKLQSAFFTLAQQVWPPGQVTEKWQDTLRMLQESRERMNEKELMDLWLGYISWREGRGLGSRGARGGAGGGIDDVVDIYAQCIDMMRSRDYSTSDKRTVAEENMVYLLLRCVLLLRHAGFHERGTAICQAMLELTFHKPLALRTDALESMNRQHERRLLQSLEEFWESEVPRVGDDGAQGWNRWQGANAMEADIPENGSIEFEASTECDPFVRWFQDETAADQFIRPAKASAINTAEEDDDDPYRIVLFDDIRPFLFVIRSPQVKLQLVYAVLNYLGLPFAIPDLGTNTAFARDPHLQWALAANSKARLALWPEKPASRPRLDLSPTLGSAALPSIDFFSSPVKMWLLTEDTAFEDVLAWFSVNQVGLRESLDAGFLRNLFGNLTSVIHNRSFHWLRISFEAACNKKSTAKLCKQLLSQDRNNLSLWCTYARILRSQRKAEEARQIYRLCCSSFDPQAQLASDIEYVFSEWAEMEWLAGHNENLVNILIASVSSGFQIPEGKPPPAMYLKAKQHYWQSPDQSSRAKVVLHYLFLYVSMDFEQAFQAVQTHAASLPSGSSEQEEVLQLGAKIMFRHAQDHIVKADTQRTFLEYAIALFPSNTMFLSLYFSNEFGTTVYGRLQRLLYETVLLDKEETAGSYLWAIWAESMSARRTFWESGGQGAERVRAMYEKAISSSTGKYSIPLWISYIEFMAAQGRAEPAKRLCYRAIAHLGGCKVLYMLPFSPQLRPFFTAKELRDWSELMTEKGLRIRKSFEEYWQAAEESALAEIDDGGDPMAADEAYAAFEDRKRLLPY</sequence>
<keyword evidence="2" id="KW-1185">Reference proteome</keyword>
<organism evidence="1 2">
    <name type="scientific">Naganishia adeliensis</name>
    <dbReference type="NCBI Taxonomy" id="92952"/>
    <lineage>
        <taxon>Eukaryota</taxon>
        <taxon>Fungi</taxon>
        <taxon>Dikarya</taxon>
        <taxon>Basidiomycota</taxon>
        <taxon>Agaricomycotina</taxon>
        <taxon>Tremellomycetes</taxon>
        <taxon>Filobasidiales</taxon>
        <taxon>Filobasidiaceae</taxon>
        <taxon>Naganishia</taxon>
    </lineage>
</organism>
<reference evidence="1" key="1">
    <citation type="submission" date="2023-04" db="EMBL/GenBank/DDBJ databases">
        <title>Draft Genome sequencing of Naganishia species isolated from polar environments using Oxford Nanopore Technology.</title>
        <authorList>
            <person name="Leo P."/>
            <person name="Venkateswaran K."/>
        </authorList>
    </citation>
    <scope>NUCLEOTIDE SEQUENCE</scope>
    <source>
        <strain evidence="1">MNA-CCFEE 5262</strain>
    </source>
</reference>
<dbReference type="Proteomes" id="UP001230649">
    <property type="component" value="Unassembled WGS sequence"/>
</dbReference>
<evidence type="ECO:0000313" key="2">
    <source>
        <dbReference type="Proteomes" id="UP001230649"/>
    </source>
</evidence>
<dbReference type="EMBL" id="JASBWS010000006">
    <property type="protein sequence ID" value="KAJ9115211.1"/>
    <property type="molecule type" value="Genomic_DNA"/>
</dbReference>
<gene>
    <name evidence="1" type="ORF">QFC20_001078</name>
</gene>
<accession>A0ACC2WWM4</accession>